<keyword evidence="4" id="KW-1185">Reference proteome</keyword>
<dbReference type="Proteomes" id="UP000663193">
    <property type="component" value="Chromosome 22"/>
</dbReference>
<evidence type="ECO:0000256" key="2">
    <source>
        <dbReference type="SAM" id="MobiDB-lite"/>
    </source>
</evidence>
<dbReference type="RefSeq" id="XP_001802623.1">
    <property type="nucleotide sequence ID" value="XM_001802571.1"/>
</dbReference>
<organism evidence="3 4">
    <name type="scientific">Phaeosphaeria nodorum (strain SN15 / ATCC MYA-4574 / FGSC 10173)</name>
    <name type="common">Glume blotch fungus</name>
    <name type="synonym">Parastagonospora nodorum</name>
    <dbReference type="NCBI Taxonomy" id="321614"/>
    <lineage>
        <taxon>Eukaryota</taxon>
        <taxon>Fungi</taxon>
        <taxon>Dikarya</taxon>
        <taxon>Ascomycota</taxon>
        <taxon>Pezizomycotina</taxon>
        <taxon>Dothideomycetes</taxon>
        <taxon>Pleosporomycetidae</taxon>
        <taxon>Pleosporales</taxon>
        <taxon>Pleosporineae</taxon>
        <taxon>Phaeosphaeriaceae</taxon>
        <taxon>Parastagonospora</taxon>
    </lineage>
</organism>
<evidence type="ECO:0000313" key="4">
    <source>
        <dbReference type="Proteomes" id="UP000663193"/>
    </source>
</evidence>
<sequence>MSTQAMGVPEALSKSKLEALQVSVNEVEPDSPPHDSPHDFDRLSIQSPPPQLNQTMMQPHRTITRDPNIVCRMPVDDGRLRSPSPTGSVRSSFTSRRRVSRRSGFRSSHGHSRSHHHEVSKELTIEAESEFFALMELMSGITLRSTSLKEVWRKIISERESHCHEMESMYERIEEFTEIIERHEKEKHSHSLDHEERQKIVLKLELDLKIALEASAGYKNQLFDKECELEKAHGEIAECKDVYKYLEERHEETKTTLQETQLQLSACKERCRRAEDDCEKHHGEVRSWKNKYSELETKTTEITTKFESTHKELLSIQAINATLSKERHDWLCDKEELEEEIRKHKHHEHEYQRELKEITESYEKKTHEVHELIEKVSKMKHEREESTKEIKSLKTQLKDAHHQCEEHEHACRKWKRKWEDCDRELTTLRASFTSLTLTHTEMSETLTKKTEEVRKLTIERDECQEHFHAKCKEHDDARREIIVLNESIRRFESSIKEKLEIIHTHTERIERLTADLRETTRHRDTLKSDLALSASAKVALNISLESLTSSHASTCEKLRECETRYESVHTQLSEFHESGGEWEVECERLEESLREARSQKDRAVEMRVEADRQRDEYVGRWEAKCREVERLSEERRKGRMTLGHHGSKFGGSVYSRSVIGEEDERSVVGGEA</sequence>
<keyword evidence="1" id="KW-0175">Coiled coil</keyword>
<protein>
    <submittedName>
        <fullName evidence="3">Uncharacterized protein</fullName>
    </submittedName>
</protein>
<dbReference type="PANTHER" id="PTHR47270:SF3">
    <property type="entry name" value="HYPOTETICAL PROTEIN"/>
    <property type="match status" value="1"/>
</dbReference>
<name>A0A7U2IC71_PHANO</name>
<proteinExistence type="predicted"/>
<dbReference type="AlphaFoldDB" id="A0A7U2IC71"/>
<dbReference type="OMA" id="WEHSERE"/>
<accession>A0A7U2IC71</accession>
<dbReference type="OrthoDB" id="3557318at2759"/>
<feature type="region of interest" description="Disordered" evidence="2">
    <location>
        <begin position="22"/>
        <end position="55"/>
    </location>
</feature>
<feature type="coiled-coil region" evidence="1">
    <location>
        <begin position="579"/>
        <end position="613"/>
    </location>
</feature>
<dbReference type="EMBL" id="CP069044">
    <property type="protein sequence ID" value="QRD07197.1"/>
    <property type="molecule type" value="Genomic_DNA"/>
</dbReference>
<gene>
    <name evidence="3" type="ORF">JI435_124000</name>
</gene>
<feature type="coiled-coil region" evidence="1">
    <location>
        <begin position="320"/>
        <end position="417"/>
    </location>
</feature>
<dbReference type="PANTHER" id="PTHR47270">
    <property type="entry name" value="PROTEIN MLP1-LIKE"/>
    <property type="match status" value="1"/>
</dbReference>
<feature type="compositionally biased region" description="Basic and acidic residues" evidence="2">
    <location>
        <begin position="31"/>
        <end position="42"/>
    </location>
</feature>
<evidence type="ECO:0000256" key="1">
    <source>
        <dbReference type="SAM" id="Coils"/>
    </source>
</evidence>
<dbReference type="KEGG" id="pno:SNOG_12400"/>
<reference evidence="4" key="1">
    <citation type="journal article" date="2021" name="BMC Genomics">
        <title>Chromosome-level genome assembly and manually-curated proteome of model necrotroph Parastagonospora nodorum Sn15 reveals a genome-wide trove of candidate effector homologs, and redundancy of virulence-related functions within an accessory chromosome.</title>
        <authorList>
            <person name="Bertazzoni S."/>
            <person name="Jones D.A.B."/>
            <person name="Phan H.T."/>
            <person name="Tan K.-C."/>
            <person name="Hane J.K."/>
        </authorList>
    </citation>
    <scope>NUCLEOTIDE SEQUENCE [LARGE SCALE GENOMIC DNA]</scope>
    <source>
        <strain evidence="4">SN15 / ATCC MYA-4574 / FGSC 10173)</strain>
    </source>
</reference>
<feature type="compositionally biased region" description="Basic residues" evidence="2">
    <location>
        <begin position="95"/>
        <end position="116"/>
    </location>
</feature>
<dbReference type="Gene3D" id="1.10.287.1490">
    <property type="match status" value="1"/>
</dbReference>
<dbReference type="VEuPathDB" id="FungiDB:JI435_124000"/>
<evidence type="ECO:0000313" key="3">
    <source>
        <dbReference type="EMBL" id="QRD07197.1"/>
    </source>
</evidence>
<feature type="region of interest" description="Disordered" evidence="2">
    <location>
        <begin position="634"/>
        <end position="672"/>
    </location>
</feature>
<feature type="coiled-coil region" evidence="1">
    <location>
        <begin position="243"/>
        <end position="277"/>
    </location>
</feature>
<feature type="region of interest" description="Disordered" evidence="2">
    <location>
        <begin position="74"/>
        <end position="121"/>
    </location>
</feature>